<dbReference type="PANTHER" id="PTHR30173">
    <property type="entry name" value="SIGMA 19 FACTOR"/>
    <property type="match status" value="1"/>
</dbReference>
<dbReference type="Proteomes" id="UP000555756">
    <property type="component" value="Unassembled WGS sequence"/>
</dbReference>
<dbReference type="GO" id="GO:0003677">
    <property type="term" value="F:DNA binding"/>
    <property type="evidence" value="ECO:0007669"/>
    <property type="project" value="InterPro"/>
</dbReference>
<dbReference type="Gene3D" id="1.10.10.10">
    <property type="entry name" value="Winged helix-like DNA-binding domain superfamily/Winged helix DNA-binding domain"/>
    <property type="match status" value="1"/>
</dbReference>
<comment type="subunit">
    <text evidence="1">Interacts transiently with the RNA polymerase catalytic core formed by RpoA, RpoB, RpoC and RpoZ (2 alpha, 1 beta, 1 beta' and 1 omega subunit) to form the RNA polymerase holoenzyme that can initiate transcription.</text>
</comment>
<sequence>MSDPTATFMQFRPDMTGIAYRMTGSLAVAEDMVQDAFLRWHTADQPAIDNPRAWLLKVVTRLCLDWLRAAPQRRGQYVGPWLPEPLLHTQDAPQALKHMHDEDLSVAFLVTLQQLSPAERAVFILHDLFETPFDEIATLLARSPAACRQLASRARRHLTHRNRPGPAPDSTWAMRVAEAFLEASRSGDEAALRTILAEDVRLISDGGGIRPAALNVIEGVDRICRLLVAQSRRNGRQAPPVLYRDLINGAPGFVTVETDGLIQTTTLTIAGERITAIQIVRNPEKLAGIEGRLVH</sequence>
<feature type="domain" description="RNA polymerase sigma factor 70 region 4 type 2" evidence="3">
    <location>
        <begin position="107"/>
        <end position="158"/>
    </location>
</feature>
<dbReference type="InterPro" id="IPR013249">
    <property type="entry name" value="RNA_pol_sigma70_r4_t2"/>
</dbReference>
<dbReference type="SUPFAM" id="SSF54427">
    <property type="entry name" value="NTF2-like"/>
    <property type="match status" value="1"/>
</dbReference>
<protein>
    <submittedName>
        <fullName evidence="4">Sigma-70 family RNA polymerase sigma factor</fullName>
    </submittedName>
</protein>
<dbReference type="InterPro" id="IPR052704">
    <property type="entry name" value="ECF_Sigma-70_Domain"/>
</dbReference>
<dbReference type="GO" id="GO:0016987">
    <property type="term" value="F:sigma factor activity"/>
    <property type="evidence" value="ECO:0007669"/>
    <property type="project" value="InterPro"/>
</dbReference>
<accession>A0A7W4JRC4</accession>
<organism evidence="4 5">
    <name type="scientific">Gluconacetobacter azotocaptans</name>
    <dbReference type="NCBI Taxonomy" id="142834"/>
    <lineage>
        <taxon>Bacteria</taxon>
        <taxon>Pseudomonadati</taxon>
        <taxon>Pseudomonadota</taxon>
        <taxon>Alphaproteobacteria</taxon>
        <taxon>Acetobacterales</taxon>
        <taxon>Acetobacteraceae</taxon>
        <taxon>Gluconacetobacter</taxon>
    </lineage>
</organism>
<dbReference type="SUPFAM" id="SSF88659">
    <property type="entry name" value="Sigma3 and sigma4 domains of RNA polymerase sigma factors"/>
    <property type="match status" value="1"/>
</dbReference>
<proteinExistence type="predicted"/>
<evidence type="ECO:0000259" key="2">
    <source>
        <dbReference type="Pfam" id="PF04542"/>
    </source>
</evidence>
<evidence type="ECO:0000256" key="1">
    <source>
        <dbReference type="ARBA" id="ARBA00011344"/>
    </source>
</evidence>
<name>A0A7W4JRC4_9PROT</name>
<dbReference type="Pfam" id="PF04542">
    <property type="entry name" value="Sigma70_r2"/>
    <property type="match status" value="1"/>
</dbReference>
<dbReference type="InterPro" id="IPR013325">
    <property type="entry name" value="RNA_pol_sigma_r2"/>
</dbReference>
<keyword evidence="5" id="KW-1185">Reference proteome</keyword>
<dbReference type="InterPro" id="IPR032710">
    <property type="entry name" value="NTF2-like_dom_sf"/>
</dbReference>
<dbReference type="Gene3D" id="1.10.1740.10">
    <property type="match status" value="1"/>
</dbReference>
<dbReference type="SUPFAM" id="SSF88946">
    <property type="entry name" value="Sigma2 domain of RNA polymerase sigma factors"/>
    <property type="match status" value="1"/>
</dbReference>
<feature type="domain" description="RNA polymerase sigma-70 region 2" evidence="2">
    <location>
        <begin position="8"/>
        <end position="69"/>
    </location>
</feature>
<dbReference type="RefSeq" id="WP_183118701.1">
    <property type="nucleotide sequence ID" value="NZ_JABEQF010000004.1"/>
</dbReference>
<evidence type="ECO:0000259" key="3">
    <source>
        <dbReference type="Pfam" id="PF08281"/>
    </source>
</evidence>
<dbReference type="InterPro" id="IPR013324">
    <property type="entry name" value="RNA_pol_sigma_r3/r4-like"/>
</dbReference>
<evidence type="ECO:0000313" key="5">
    <source>
        <dbReference type="Proteomes" id="UP000555756"/>
    </source>
</evidence>
<dbReference type="InterPro" id="IPR014284">
    <property type="entry name" value="RNA_pol_sigma-70_dom"/>
</dbReference>
<dbReference type="PANTHER" id="PTHR30173:SF43">
    <property type="entry name" value="ECF RNA POLYMERASE SIGMA FACTOR SIGI-RELATED"/>
    <property type="match status" value="1"/>
</dbReference>
<dbReference type="GO" id="GO:0006352">
    <property type="term" value="P:DNA-templated transcription initiation"/>
    <property type="evidence" value="ECO:0007669"/>
    <property type="project" value="InterPro"/>
</dbReference>
<dbReference type="EMBL" id="JABEQF010000004">
    <property type="protein sequence ID" value="MBB2189505.1"/>
    <property type="molecule type" value="Genomic_DNA"/>
</dbReference>
<dbReference type="AlphaFoldDB" id="A0A7W4JRC4"/>
<dbReference type="InterPro" id="IPR036388">
    <property type="entry name" value="WH-like_DNA-bd_sf"/>
</dbReference>
<gene>
    <name evidence="4" type="ORF">HLH34_05950</name>
</gene>
<reference evidence="4 5" key="1">
    <citation type="submission" date="2020-04" db="EMBL/GenBank/DDBJ databases">
        <title>Description of novel Gluconacetobacter.</title>
        <authorList>
            <person name="Sombolestani A."/>
        </authorList>
    </citation>
    <scope>NUCLEOTIDE SEQUENCE [LARGE SCALE GENOMIC DNA]</scope>
    <source>
        <strain evidence="4 5">LMG 21311</strain>
    </source>
</reference>
<dbReference type="Pfam" id="PF08281">
    <property type="entry name" value="Sigma70_r4_2"/>
    <property type="match status" value="1"/>
</dbReference>
<evidence type="ECO:0000313" key="4">
    <source>
        <dbReference type="EMBL" id="MBB2189505.1"/>
    </source>
</evidence>
<dbReference type="InterPro" id="IPR007627">
    <property type="entry name" value="RNA_pol_sigma70_r2"/>
</dbReference>
<dbReference type="NCBIfam" id="NF007214">
    <property type="entry name" value="PRK09636.1"/>
    <property type="match status" value="1"/>
</dbReference>
<dbReference type="NCBIfam" id="TIGR02937">
    <property type="entry name" value="sigma70-ECF"/>
    <property type="match status" value="1"/>
</dbReference>
<comment type="caution">
    <text evidence="4">The sequence shown here is derived from an EMBL/GenBank/DDBJ whole genome shotgun (WGS) entry which is preliminary data.</text>
</comment>